<dbReference type="PANTHER" id="PTHR30034">
    <property type="entry name" value="FLAGELLAR MOTOR SWITCH PROTEIN FLIM"/>
    <property type="match status" value="1"/>
</dbReference>
<evidence type="ECO:0000256" key="2">
    <source>
        <dbReference type="ARBA" id="ARBA00004202"/>
    </source>
</evidence>
<keyword evidence="5" id="KW-1003">Cell membrane</keyword>
<dbReference type="NCBIfam" id="TIGR01397">
    <property type="entry name" value="fliM_switch"/>
    <property type="match status" value="1"/>
</dbReference>
<dbReference type="CDD" id="cd17908">
    <property type="entry name" value="FliM"/>
    <property type="match status" value="1"/>
</dbReference>
<dbReference type="SUPFAM" id="SSF103039">
    <property type="entry name" value="CheC-like"/>
    <property type="match status" value="1"/>
</dbReference>
<dbReference type="PIRSF" id="PIRSF002888">
    <property type="entry name" value="FliM"/>
    <property type="match status" value="1"/>
</dbReference>
<evidence type="ECO:0000256" key="8">
    <source>
        <dbReference type="ARBA" id="ARBA00023136"/>
    </source>
</evidence>
<dbReference type="GO" id="GO:0050918">
    <property type="term" value="P:positive chemotaxis"/>
    <property type="evidence" value="ECO:0007669"/>
    <property type="project" value="TreeGrafter"/>
</dbReference>
<organism evidence="12 13">
    <name type="scientific">Tindallia californiensis</name>
    <dbReference type="NCBI Taxonomy" id="159292"/>
    <lineage>
        <taxon>Bacteria</taxon>
        <taxon>Bacillati</taxon>
        <taxon>Bacillota</taxon>
        <taxon>Clostridia</taxon>
        <taxon>Peptostreptococcales</taxon>
        <taxon>Tindalliaceae</taxon>
        <taxon>Tindallia</taxon>
    </lineage>
</organism>
<evidence type="ECO:0000256" key="4">
    <source>
        <dbReference type="ARBA" id="ARBA00021898"/>
    </source>
</evidence>
<dbReference type="GO" id="GO:0005886">
    <property type="term" value="C:plasma membrane"/>
    <property type="evidence" value="ECO:0007669"/>
    <property type="project" value="UniProtKB-SubCell"/>
</dbReference>
<comment type="similarity">
    <text evidence="3">Belongs to the FliM family.</text>
</comment>
<dbReference type="Pfam" id="PF01052">
    <property type="entry name" value="FliMN_C"/>
    <property type="match status" value="1"/>
</dbReference>
<dbReference type="AlphaFoldDB" id="A0A1H3NTJ5"/>
<feature type="domain" description="Flagellar motor switch protein FliN-like C-terminal" evidence="11">
    <location>
        <begin position="253"/>
        <end position="321"/>
    </location>
</feature>
<dbReference type="InterPro" id="IPR036429">
    <property type="entry name" value="SpoA-like_sf"/>
</dbReference>
<keyword evidence="12" id="KW-0966">Cell projection</keyword>
<evidence type="ECO:0000256" key="10">
    <source>
        <dbReference type="NCBIfam" id="TIGR01397"/>
    </source>
</evidence>
<evidence type="ECO:0000256" key="9">
    <source>
        <dbReference type="ARBA" id="ARBA00023143"/>
    </source>
</evidence>
<proteinExistence type="inferred from homology"/>
<keyword evidence="9" id="KW-0975">Bacterial flagellum</keyword>
<dbReference type="GO" id="GO:0003774">
    <property type="term" value="F:cytoskeletal motor activity"/>
    <property type="evidence" value="ECO:0007669"/>
    <property type="project" value="InterPro"/>
</dbReference>
<sequence>MADVLSQNEIDALLAQLSSGEVDADEMKDEKEESKVKLYDFRSPKKLAKDQLRTLQIIHENFARALNTFLSGYLRTYIHAEVINVEELTYYEFSNSVVNPAVLSIVNFEPLSGQVIIDLSPSIAFNIIDRILGGSGKPFNESRTFTEIELTLLKRLKRQVTDLMIDPWENVIELNPKLDKIETNPQFAQIVSPNETIALVTLSLKIGDLEGMINICLPHIVLEPIIDKLSTKFWFASASKTVTEEDRKKLQNRLEKTSVELIAEIASTHITVKDFLQLQIGDVIELDTTLDSELLFYVGDRAKYSALPGTSNNKMAVKIVSKELEGEEDDE</sequence>
<evidence type="ECO:0000313" key="13">
    <source>
        <dbReference type="Proteomes" id="UP000199230"/>
    </source>
</evidence>
<evidence type="ECO:0000313" key="12">
    <source>
        <dbReference type="EMBL" id="SDY91479.1"/>
    </source>
</evidence>
<dbReference type="Proteomes" id="UP000199230">
    <property type="component" value="Unassembled WGS sequence"/>
</dbReference>
<dbReference type="PANTHER" id="PTHR30034:SF6">
    <property type="entry name" value="YOP PROTEINS TRANSLOCATION PROTEIN Q"/>
    <property type="match status" value="1"/>
</dbReference>
<dbReference type="InterPro" id="IPR001543">
    <property type="entry name" value="FliN-like_C"/>
</dbReference>
<dbReference type="Pfam" id="PF02154">
    <property type="entry name" value="FliM"/>
    <property type="match status" value="1"/>
</dbReference>
<dbReference type="GO" id="GO:0009425">
    <property type="term" value="C:bacterial-type flagellum basal body"/>
    <property type="evidence" value="ECO:0007669"/>
    <property type="project" value="UniProtKB-SubCell"/>
</dbReference>
<comment type="subcellular location">
    <subcellularLocation>
        <location evidence="1">Bacterial flagellum basal body</location>
    </subcellularLocation>
    <subcellularLocation>
        <location evidence="2">Cell membrane</location>
        <topology evidence="2">Peripheral membrane protein</topology>
    </subcellularLocation>
</comment>
<gene>
    <name evidence="12" type="ORF">SAMN05192546_105249</name>
</gene>
<accession>A0A1H3NTJ5</accession>
<keyword evidence="7" id="KW-0283">Flagellar rotation</keyword>
<evidence type="ECO:0000256" key="5">
    <source>
        <dbReference type="ARBA" id="ARBA00022475"/>
    </source>
</evidence>
<dbReference type="RefSeq" id="WP_093313403.1">
    <property type="nucleotide sequence ID" value="NZ_FNPV01000005.1"/>
</dbReference>
<dbReference type="Gene3D" id="2.30.330.10">
    <property type="entry name" value="SpoA-like"/>
    <property type="match status" value="1"/>
</dbReference>
<evidence type="ECO:0000259" key="11">
    <source>
        <dbReference type="Pfam" id="PF01052"/>
    </source>
</evidence>
<evidence type="ECO:0000256" key="3">
    <source>
        <dbReference type="ARBA" id="ARBA00011049"/>
    </source>
</evidence>
<keyword evidence="12" id="KW-0282">Flagellum</keyword>
<keyword evidence="13" id="KW-1185">Reference proteome</keyword>
<dbReference type="SUPFAM" id="SSF101801">
    <property type="entry name" value="Surface presentation of antigens (SPOA)"/>
    <property type="match status" value="1"/>
</dbReference>
<dbReference type="GO" id="GO:0071978">
    <property type="term" value="P:bacterial-type flagellum-dependent swarming motility"/>
    <property type="evidence" value="ECO:0007669"/>
    <property type="project" value="TreeGrafter"/>
</dbReference>
<dbReference type="STRING" id="159292.SAMN05192546_105249"/>
<keyword evidence="8" id="KW-0472">Membrane</keyword>
<evidence type="ECO:0000256" key="7">
    <source>
        <dbReference type="ARBA" id="ARBA00022779"/>
    </source>
</evidence>
<evidence type="ECO:0000256" key="6">
    <source>
        <dbReference type="ARBA" id="ARBA00022500"/>
    </source>
</evidence>
<dbReference type="OrthoDB" id="9806941at2"/>
<evidence type="ECO:0000256" key="1">
    <source>
        <dbReference type="ARBA" id="ARBA00004117"/>
    </source>
</evidence>
<dbReference type="EMBL" id="FNPV01000005">
    <property type="protein sequence ID" value="SDY91479.1"/>
    <property type="molecule type" value="Genomic_DNA"/>
</dbReference>
<dbReference type="InterPro" id="IPR001689">
    <property type="entry name" value="Flag_FliM"/>
</dbReference>
<keyword evidence="6" id="KW-0145">Chemotaxis</keyword>
<name>A0A1H3NTJ5_9FIRM</name>
<dbReference type="Gene3D" id="3.40.1550.10">
    <property type="entry name" value="CheC-like"/>
    <property type="match status" value="1"/>
</dbReference>
<dbReference type="PRINTS" id="PR00955">
    <property type="entry name" value="FLGMOTORFLIM"/>
</dbReference>
<dbReference type="InterPro" id="IPR028976">
    <property type="entry name" value="CheC-like_sf"/>
</dbReference>
<protein>
    <recommendedName>
        <fullName evidence="4 10">Flagellar motor switch protein FliM</fullName>
    </recommendedName>
</protein>
<reference evidence="12 13" key="1">
    <citation type="submission" date="2016-10" db="EMBL/GenBank/DDBJ databases">
        <authorList>
            <person name="de Groot N.N."/>
        </authorList>
    </citation>
    <scope>NUCLEOTIDE SEQUENCE [LARGE SCALE GENOMIC DNA]</scope>
    <source>
        <strain evidence="12 13">APO</strain>
    </source>
</reference>
<keyword evidence="12" id="KW-0969">Cilium</keyword>